<gene>
    <name evidence="1" type="ORF">UFOVP699_87</name>
</gene>
<reference evidence="1" key="1">
    <citation type="submission" date="2020-04" db="EMBL/GenBank/DDBJ databases">
        <authorList>
            <person name="Chiriac C."/>
            <person name="Salcher M."/>
            <person name="Ghai R."/>
            <person name="Kavagutti S V."/>
        </authorList>
    </citation>
    <scope>NUCLEOTIDE SEQUENCE</scope>
</reference>
<organism evidence="1">
    <name type="scientific">uncultured Caudovirales phage</name>
    <dbReference type="NCBI Taxonomy" id="2100421"/>
    <lineage>
        <taxon>Viruses</taxon>
        <taxon>Duplodnaviria</taxon>
        <taxon>Heunggongvirae</taxon>
        <taxon>Uroviricota</taxon>
        <taxon>Caudoviricetes</taxon>
        <taxon>Peduoviridae</taxon>
        <taxon>Maltschvirus</taxon>
        <taxon>Maltschvirus maltsch</taxon>
    </lineage>
</organism>
<name>A0A6J5NQJ2_9CAUD</name>
<proteinExistence type="predicted"/>
<sequence length="168" mass="19145">MSNIPSFNNFINDSHLCGSFYSYSNSRIYEVGDPEHAIQSVEWDLVGMKDDRTTVYEFSLGPSTEYTVELIVTGQTNVTVAFYANGDRDGVTNDGYPLTVMSTVIDILSDYLGNHPEIKSFSFVPSKADDADERRLNLYIRYIEKRFNNPKISYTQLGRNYIDVTVYL</sequence>
<accession>A0A6J5NQJ2</accession>
<evidence type="ECO:0000313" key="1">
    <source>
        <dbReference type="EMBL" id="CAB4159318.1"/>
    </source>
</evidence>
<protein>
    <submittedName>
        <fullName evidence="1">Uncharacterized protein</fullName>
    </submittedName>
</protein>
<dbReference type="EMBL" id="LR796670">
    <property type="protein sequence ID" value="CAB4159318.1"/>
    <property type="molecule type" value="Genomic_DNA"/>
</dbReference>